<dbReference type="SUPFAM" id="SSF54292">
    <property type="entry name" value="2Fe-2S ferredoxin-like"/>
    <property type="match status" value="1"/>
</dbReference>
<dbReference type="EMBL" id="SHLI01000001">
    <property type="protein sequence ID" value="RZU99346.1"/>
    <property type="molecule type" value="Genomic_DNA"/>
</dbReference>
<proteinExistence type="predicted"/>
<dbReference type="InterPro" id="IPR036010">
    <property type="entry name" value="2Fe-2S_ferredoxin-like_sf"/>
</dbReference>
<gene>
    <name evidence="2" type="ORF">EV698_1633</name>
</gene>
<dbReference type="Pfam" id="PF13510">
    <property type="entry name" value="Fer2_4"/>
    <property type="match status" value="1"/>
</dbReference>
<protein>
    <submittedName>
        <fullName evidence="2">2Fe-2S iron-sulfur cluster protein</fullName>
    </submittedName>
</protein>
<dbReference type="Proteomes" id="UP000292298">
    <property type="component" value="Unassembled WGS sequence"/>
</dbReference>
<reference evidence="2 3" key="1">
    <citation type="submission" date="2019-02" db="EMBL/GenBank/DDBJ databases">
        <title>Genomic Encyclopedia of Type Strains, Phase IV (KMG-IV): sequencing the most valuable type-strain genomes for metagenomic binning, comparative biology and taxonomic classification.</title>
        <authorList>
            <person name="Goeker M."/>
        </authorList>
    </citation>
    <scope>NUCLEOTIDE SEQUENCE [LARGE SCALE GENOMIC DNA]</scope>
    <source>
        <strain evidence="2 3">DSM 21056</strain>
    </source>
</reference>
<comment type="caution">
    <text evidence="2">The sequence shown here is derived from an EMBL/GenBank/DDBJ whole genome shotgun (WGS) entry which is preliminary data.</text>
</comment>
<dbReference type="AlphaFoldDB" id="A0A4Q8D1T7"/>
<dbReference type="InterPro" id="IPR042204">
    <property type="entry name" value="2Fe-2S-bd_N"/>
</dbReference>
<dbReference type="GO" id="GO:0051536">
    <property type="term" value="F:iron-sulfur cluster binding"/>
    <property type="evidence" value="ECO:0007669"/>
    <property type="project" value="InterPro"/>
</dbReference>
<dbReference type="GO" id="GO:0016491">
    <property type="term" value="F:oxidoreductase activity"/>
    <property type="evidence" value="ECO:0007669"/>
    <property type="project" value="UniProtKB-KW"/>
</dbReference>
<accession>A0A4Q8D1T7</accession>
<sequence length="89" mass="9740">MTEPRFRPLLEPADWIGVRLNGEPLEVPRGMSVLAGLLIRADDASSPGWFCAIGQCQRCRVRINGREAVACQTSPAEGDVIETRDSWSG</sequence>
<evidence type="ECO:0000313" key="2">
    <source>
        <dbReference type="EMBL" id="RZU99346.1"/>
    </source>
</evidence>
<dbReference type="RefSeq" id="WP_207220513.1">
    <property type="nucleotide sequence ID" value="NZ_SHLI01000001.1"/>
</dbReference>
<dbReference type="Gene3D" id="3.10.20.440">
    <property type="entry name" value="2Fe-2S iron-sulphur cluster binding domain, sarcosine oxidase, alpha subunit, N-terminal domain"/>
    <property type="match status" value="1"/>
</dbReference>
<organism evidence="2 3">
    <name type="scientific">Spiribacter vilamensis</name>
    <dbReference type="NCBI Taxonomy" id="531306"/>
    <lineage>
        <taxon>Bacteria</taxon>
        <taxon>Pseudomonadati</taxon>
        <taxon>Pseudomonadota</taxon>
        <taxon>Gammaproteobacteria</taxon>
        <taxon>Chromatiales</taxon>
        <taxon>Ectothiorhodospiraceae</taxon>
        <taxon>Spiribacter</taxon>
    </lineage>
</organism>
<keyword evidence="3" id="KW-1185">Reference proteome</keyword>
<name>A0A4Q8D1T7_9GAMM</name>
<evidence type="ECO:0000256" key="1">
    <source>
        <dbReference type="ARBA" id="ARBA00023002"/>
    </source>
</evidence>
<keyword evidence="1" id="KW-0560">Oxidoreductase</keyword>
<evidence type="ECO:0000313" key="3">
    <source>
        <dbReference type="Proteomes" id="UP000292298"/>
    </source>
</evidence>